<dbReference type="GeneID" id="19010715"/>
<reference evidence="2 3" key="1">
    <citation type="submission" date="2011-10" db="EMBL/GenBank/DDBJ databases">
        <authorList>
            <person name="Genoscope - CEA"/>
        </authorList>
    </citation>
    <scope>NUCLEOTIDE SEQUENCE [LARGE SCALE GENOMIC DNA]</scope>
    <source>
        <strain evidence="2 3">RCC 1105</strain>
    </source>
</reference>
<gene>
    <name evidence="2" type="ordered locus">Bathy19g00040</name>
</gene>
<keyword evidence="1" id="KW-1133">Transmembrane helix</keyword>
<sequence>MQRCRLLKLIRRKRKIIWLLLSIFMVHFCLFRAYSSYSESCFKTEWNSAASGSAFLVESALGDCEHVLNKLTGYCAKSFEVKDFAIAVHLGDRTNSLRQGGIIYAVLKTVGTIALIGKVDVYVNIRQISQLEEIKVFDIWKKCRNLHPIYTLQRNNAGMDIGGFFNSMLAISQRCRIYKLILKLHSKEDQNWLRNAVHPLVGNSAAVATLLNTFLNESNKIGIVAGLPTHPFNCSVKLSDRLFFGYALGDIDHLSSTMPHEDKILEKFGARVPRHKRMFHAGSMFGINGVMLSEVLPAEKIKKVLFELNDPNTLDLNWFRIMARITGDSIAVKQSYYYRFNTWKRHTPGNSIVAHHQRGILADGQVEHAWERIFFYLPFLSGRSIALQFLDQNQNHANMILPKDMDLSSMDETKCFHNTFHYEECRESSNATAMCFLYANYGECLLRPSYMHQNCEDICSCSRTNRTDHFHYHKVQLAFITNMRSAGPFNSVSKKYANIFQCILHRKKHHTLAFPPIGDEIYFSSKMHITGCARLETMNSRFQALIDERGFLYIYNFQAELLWSTEKSKSHFLKWFRNHLLTSFQFKRRLSNSKYFVLHGNKQGLHISNLSLYQVLQCYSHWCSHPFILTSEGTRVLKLDDTGCLILRSSFGSMLEQQLWSSCTLTDISY</sequence>
<dbReference type="KEGG" id="bpg:Bathy19g00040"/>
<accession>K8F7H0</accession>
<dbReference type="AlphaFoldDB" id="K8F7H0"/>
<dbReference type="EMBL" id="FO082260">
    <property type="protein sequence ID" value="CCO20780.1"/>
    <property type="molecule type" value="Genomic_DNA"/>
</dbReference>
<keyword evidence="1" id="KW-0812">Transmembrane</keyword>
<evidence type="ECO:0000256" key="1">
    <source>
        <dbReference type="SAM" id="Phobius"/>
    </source>
</evidence>
<keyword evidence="3" id="KW-1185">Reference proteome</keyword>
<protein>
    <submittedName>
        <fullName evidence="2">Uncharacterized protein</fullName>
    </submittedName>
</protein>
<dbReference type="Proteomes" id="UP000198341">
    <property type="component" value="Chromosome 19"/>
</dbReference>
<feature type="transmembrane region" description="Helical" evidence="1">
    <location>
        <begin position="16"/>
        <end position="34"/>
    </location>
</feature>
<keyword evidence="1" id="KW-0472">Membrane</keyword>
<organism evidence="2 3">
    <name type="scientific">Bathycoccus prasinos</name>
    <dbReference type="NCBI Taxonomy" id="41875"/>
    <lineage>
        <taxon>Eukaryota</taxon>
        <taxon>Viridiplantae</taxon>
        <taxon>Chlorophyta</taxon>
        <taxon>Mamiellophyceae</taxon>
        <taxon>Mamiellales</taxon>
        <taxon>Bathycoccaceae</taxon>
        <taxon>Bathycoccus</taxon>
    </lineage>
</organism>
<evidence type="ECO:0000313" key="2">
    <source>
        <dbReference type="EMBL" id="CCO20780.1"/>
    </source>
</evidence>
<dbReference type="RefSeq" id="XP_007508061.1">
    <property type="nucleotide sequence ID" value="XM_007507999.1"/>
</dbReference>
<proteinExistence type="predicted"/>
<evidence type="ECO:0000313" key="3">
    <source>
        <dbReference type="Proteomes" id="UP000198341"/>
    </source>
</evidence>
<name>K8F7H0_9CHLO</name>